<proteinExistence type="predicted"/>
<reference evidence="2 4" key="1">
    <citation type="journal article" date="2014" name="BMC Genomics">
        <title>Genome sequence of Anopheles sinensis provides insight into genetics basis of mosquito competence for malaria parasites.</title>
        <authorList>
            <person name="Zhou D."/>
            <person name="Zhang D."/>
            <person name="Ding G."/>
            <person name="Shi L."/>
            <person name="Hou Q."/>
            <person name="Ye Y."/>
            <person name="Xu Y."/>
            <person name="Zhou H."/>
            <person name="Xiong C."/>
            <person name="Li S."/>
            <person name="Yu J."/>
            <person name="Hong S."/>
            <person name="Yu X."/>
            <person name="Zou P."/>
            <person name="Chen C."/>
            <person name="Chang X."/>
            <person name="Wang W."/>
            <person name="Lv Y."/>
            <person name="Sun Y."/>
            <person name="Ma L."/>
            <person name="Shen B."/>
            <person name="Zhu C."/>
        </authorList>
    </citation>
    <scope>NUCLEOTIDE SEQUENCE [LARGE SCALE GENOMIC DNA]</scope>
</reference>
<keyword evidence="4" id="KW-1185">Reference proteome</keyword>
<dbReference type="EMBL" id="KE525347">
    <property type="protein sequence ID" value="KFB50019.1"/>
    <property type="molecule type" value="Genomic_DNA"/>
</dbReference>
<feature type="region of interest" description="Disordered" evidence="1">
    <location>
        <begin position="1"/>
        <end position="22"/>
    </location>
</feature>
<dbReference type="EMBL" id="ATLV01023932">
    <property type="status" value="NOT_ANNOTATED_CDS"/>
    <property type="molecule type" value="Genomic_DNA"/>
</dbReference>
<evidence type="ECO:0000256" key="1">
    <source>
        <dbReference type="SAM" id="MobiDB-lite"/>
    </source>
</evidence>
<name>A0A084WIH5_ANOSI</name>
<dbReference type="EnsemblMetazoa" id="ASIC018062-RA">
    <property type="protein sequence ID" value="ASIC018062-PA"/>
    <property type="gene ID" value="ASIC018062"/>
</dbReference>
<evidence type="ECO:0000313" key="3">
    <source>
        <dbReference type="EnsemblMetazoa" id="ASIC018062-PA"/>
    </source>
</evidence>
<sequence>MYALRMQEMVPNRRKSEKPPRSLAGGLAAIQFLTSDAWQQHYYKLTSHPVPFLQRRMWLG</sequence>
<dbReference type="VEuPathDB" id="VectorBase:ASIC018062"/>
<dbReference type="AlphaFoldDB" id="A0A084WIH5"/>
<protein>
    <submittedName>
        <fullName evidence="2 3">Uncharacterized protein</fullName>
    </submittedName>
</protein>
<reference evidence="3" key="2">
    <citation type="submission" date="2020-05" db="UniProtKB">
        <authorList>
            <consortium name="EnsemblMetazoa"/>
        </authorList>
    </citation>
    <scope>IDENTIFICATION</scope>
</reference>
<gene>
    <name evidence="2" type="ORF">ZHAS_00018062</name>
</gene>
<accession>A0A084WIH5</accession>
<evidence type="ECO:0000313" key="2">
    <source>
        <dbReference type="EMBL" id="KFB50019.1"/>
    </source>
</evidence>
<evidence type="ECO:0000313" key="4">
    <source>
        <dbReference type="Proteomes" id="UP000030765"/>
    </source>
</evidence>
<organism evidence="2">
    <name type="scientific">Anopheles sinensis</name>
    <name type="common">Mosquito</name>
    <dbReference type="NCBI Taxonomy" id="74873"/>
    <lineage>
        <taxon>Eukaryota</taxon>
        <taxon>Metazoa</taxon>
        <taxon>Ecdysozoa</taxon>
        <taxon>Arthropoda</taxon>
        <taxon>Hexapoda</taxon>
        <taxon>Insecta</taxon>
        <taxon>Pterygota</taxon>
        <taxon>Neoptera</taxon>
        <taxon>Endopterygota</taxon>
        <taxon>Diptera</taxon>
        <taxon>Nematocera</taxon>
        <taxon>Culicoidea</taxon>
        <taxon>Culicidae</taxon>
        <taxon>Anophelinae</taxon>
        <taxon>Anopheles</taxon>
    </lineage>
</organism>
<dbReference type="Proteomes" id="UP000030765">
    <property type="component" value="Unassembled WGS sequence"/>
</dbReference>